<evidence type="ECO:0000313" key="9">
    <source>
        <dbReference type="EMBL" id="TCO73943.1"/>
    </source>
</evidence>
<dbReference type="AlphaFoldDB" id="A0A4R2KJX1"/>
<evidence type="ECO:0000256" key="8">
    <source>
        <dbReference type="SAM" id="Phobius"/>
    </source>
</evidence>
<evidence type="ECO:0000256" key="3">
    <source>
        <dbReference type="ARBA" id="ARBA00022679"/>
    </source>
</evidence>
<keyword evidence="10" id="KW-1185">Reference proteome</keyword>
<feature type="transmembrane region" description="Helical" evidence="8">
    <location>
        <begin position="322"/>
        <end position="340"/>
    </location>
</feature>
<proteinExistence type="inferred from homology"/>
<evidence type="ECO:0000256" key="6">
    <source>
        <dbReference type="ARBA" id="ARBA00023136"/>
    </source>
</evidence>
<sequence>MLRGRSGMAHVCIGVFGRDASPTGNKGRVLSAKRSYFLGFLMLGLWAAVALRRVWGDWGEDLAALYMAGHMIRIGKPELVYLVSAENFVNSVPEAWLPEMARLGVGGLTAFPYIYPPLWAVLVAPLTGWLGPRGFNDLFAVAQVSLMVLGVWLAWRLAGRAARIPFWAWAGFSGLLLQTGFVPAFALELMQPQIAVTILCILSVERLAHGRNVAAGVALAVAAAIKLTPAVLVVIFLLERRWHALAAFLLSAAALLAVGLAVAGGDLHAAFLENTSRIRGVMVLTCPNFSISSTLYALWYQLGLVAPLSGEIKNTVIHGPPVSITLLSKVLLAAVLLVAWHAGRRLSEAWRLPYMLFQLTLFAGLFGPFSWGHYFLVQVLLAPVLLALAGRAVRFGAGFAVVLGGSVLTVVRMNMWPDPGFTCASAAALTLFAVGLAVSVVAGRAARGHWPAPGPLRPNEASL</sequence>
<evidence type="ECO:0000256" key="2">
    <source>
        <dbReference type="ARBA" id="ARBA00022475"/>
    </source>
</evidence>
<evidence type="ECO:0000256" key="1">
    <source>
        <dbReference type="ARBA" id="ARBA00004651"/>
    </source>
</evidence>
<feature type="transmembrane region" description="Helical" evidence="8">
    <location>
        <begin position="423"/>
        <end position="446"/>
    </location>
</feature>
<protein>
    <submittedName>
        <fullName evidence="9">Uncharacterized protein DUF2029</fullName>
    </submittedName>
</protein>
<keyword evidence="4 8" id="KW-0812">Transmembrane</keyword>
<dbReference type="Pfam" id="PF09594">
    <property type="entry name" value="GT87"/>
    <property type="match status" value="1"/>
</dbReference>
<evidence type="ECO:0000256" key="5">
    <source>
        <dbReference type="ARBA" id="ARBA00022989"/>
    </source>
</evidence>
<feature type="transmembrane region" description="Helical" evidence="8">
    <location>
        <begin position="213"/>
        <end position="238"/>
    </location>
</feature>
<feature type="transmembrane region" description="Helical" evidence="8">
    <location>
        <begin position="352"/>
        <end position="372"/>
    </location>
</feature>
<feature type="transmembrane region" description="Helical" evidence="8">
    <location>
        <begin position="167"/>
        <end position="187"/>
    </location>
</feature>
<dbReference type="Proteomes" id="UP000295142">
    <property type="component" value="Unassembled WGS sequence"/>
</dbReference>
<comment type="subcellular location">
    <subcellularLocation>
        <location evidence="1">Cell membrane</location>
        <topology evidence="1">Multi-pass membrane protein</topology>
    </subcellularLocation>
</comment>
<dbReference type="GO" id="GO:0016758">
    <property type="term" value="F:hexosyltransferase activity"/>
    <property type="evidence" value="ECO:0007669"/>
    <property type="project" value="InterPro"/>
</dbReference>
<keyword evidence="3" id="KW-0808">Transferase</keyword>
<comment type="similarity">
    <text evidence="7">Belongs to the glycosyltransferase 87 family.</text>
</comment>
<dbReference type="OrthoDB" id="7865847at2"/>
<feature type="transmembrane region" description="Helical" evidence="8">
    <location>
        <begin position="281"/>
        <end position="302"/>
    </location>
</feature>
<feature type="transmembrane region" description="Helical" evidence="8">
    <location>
        <begin position="244"/>
        <end position="269"/>
    </location>
</feature>
<evidence type="ECO:0000313" key="10">
    <source>
        <dbReference type="Proteomes" id="UP000295142"/>
    </source>
</evidence>
<organism evidence="9 10">
    <name type="scientific">Rhodovulum euryhalinum</name>
    <dbReference type="NCBI Taxonomy" id="35805"/>
    <lineage>
        <taxon>Bacteria</taxon>
        <taxon>Pseudomonadati</taxon>
        <taxon>Pseudomonadota</taxon>
        <taxon>Alphaproteobacteria</taxon>
        <taxon>Rhodobacterales</taxon>
        <taxon>Paracoccaceae</taxon>
        <taxon>Rhodovulum</taxon>
    </lineage>
</organism>
<name>A0A4R2KJX1_9RHOB</name>
<reference evidence="9 10" key="1">
    <citation type="submission" date="2019-03" db="EMBL/GenBank/DDBJ databases">
        <title>Genomic Encyclopedia of Type Strains, Phase IV (KMG-IV): sequencing the most valuable type-strain genomes for metagenomic binning, comparative biology and taxonomic classification.</title>
        <authorList>
            <person name="Goeker M."/>
        </authorList>
    </citation>
    <scope>NUCLEOTIDE SEQUENCE [LARGE SCALE GENOMIC DNA]</scope>
    <source>
        <strain evidence="9 10">DSM 4868</strain>
    </source>
</reference>
<feature type="transmembrane region" description="Helical" evidence="8">
    <location>
        <begin position="36"/>
        <end position="55"/>
    </location>
</feature>
<accession>A0A4R2KJX1</accession>
<dbReference type="InterPro" id="IPR018584">
    <property type="entry name" value="GT87"/>
</dbReference>
<feature type="transmembrane region" description="Helical" evidence="8">
    <location>
        <begin position="138"/>
        <end position="155"/>
    </location>
</feature>
<keyword evidence="5 8" id="KW-1133">Transmembrane helix</keyword>
<keyword evidence="6 8" id="KW-0472">Membrane</keyword>
<gene>
    <name evidence="9" type="ORF">EV655_10199</name>
</gene>
<dbReference type="GO" id="GO:0005886">
    <property type="term" value="C:plasma membrane"/>
    <property type="evidence" value="ECO:0007669"/>
    <property type="project" value="UniProtKB-SubCell"/>
</dbReference>
<evidence type="ECO:0000256" key="4">
    <source>
        <dbReference type="ARBA" id="ARBA00022692"/>
    </source>
</evidence>
<comment type="caution">
    <text evidence="9">The sequence shown here is derived from an EMBL/GenBank/DDBJ whole genome shotgun (WGS) entry which is preliminary data.</text>
</comment>
<feature type="transmembrane region" description="Helical" evidence="8">
    <location>
        <begin position="392"/>
        <end position="411"/>
    </location>
</feature>
<dbReference type="EMBL" id="SLWW01000001">
    <property type="protein sequence ID" value="TCO73943.1"/>
    <property type="molecule type" value="Genomic_DNA"/>
</dbReference>
<evidence type="ECO:0000256" key="7">
    <source>
        <dbReference type="ARBA" id="ARBA00024033"/>
    </source>
</evidence>
<feature type="transmembrane region" description="Helical" evidence="8">
    <location>
        <begin position="113"/>
        <end position="131"/>
    </location>
</feature>
<keyword evidence="2" id="KW-1003">Cell membrane</keyword>